<dbReference type="KEGG" id="auh:AWM75_08160"/>
<keyword evidence="3" id="KW-1185">Reference proteome</keyword>
<sequence length="301" mass="31664">MKEYLAIDVGGTFIKYALVSHDGQVLQSGQRPTPQHLPAFKQTLVDIYQGAPHEVGGIALSIPGRVDTRVGVVHFGGNLTFLDGFAAKAFLTRATGLPVAVINDGKAAALAEQWQGSLKGIDQGLALILGTGLGGGIIAAGHLLQGAHFQAGEVSFMMTDYQQPSEDKAVGKVFSPVATVTAMGQKLGLADPSDGQAVFAAINEGDDRVWADFQAFCHGLAVVIFNCQAIIDLDRVVIGGGISQQPIVAEEIARQYQLVCDQAGIFGQMIAQPEIQACQFVGQSNLLGAVYQLFLDLDAVS</sequence>
<gene>
    <name evidence="2" type="ORF">AWM75_08160</name>
</gene>
<reference evidence="3" key="2">
    <citation type="submission" date="2016-01" db="EMBL/GenBank/DDBJ databases">
        <title>Six Aerococcus type strain genome sequencing and assembly using PacBio and Illumina Hiseq.</title>
        <authorList>
            <person name="Carkaci D."/>
            <person name="Dargis R."/>
            <person name="Nielsen X.C."/>
            <person name="Skovgaard O."/>
            <person name="Fuursted K."/>
            <person name="Christensen J.J."/>
        </authorList>
    </citation>
    <scope>NUCLEOTIDE SEQUENCE [LARGE SCALE GENOMIC DNA]</scope>
    <source>
        <strain evidence="3">CCUG42038B</strain>
    </source>
</reference>
<comment type="similarity">
    <text evidence="1">Belongs to the ROK (NagC/XylR) family.</text>
</comment>
<dbReference type="Gene3D" id="3.30.420.40">
    <property type="match status" value="2"/>
</dbReference>
<dbReference type="EMBL" id="CP014163">
    <property type="protein sequence ID" value="AMB99944.1"/>
    <property type="molecule type" value="Genomic_DNA"/>
</dbReference>
<protein>
    <submittedName>
        <fullName evidence="2">Uncharacterized protein</fullName>
    </submittedName>
</protein>
<dbReference type="InterPro" id="IPR000600">
    <property type="entry name" value="ROK"/>
</dbReference>
<dbReference type="InterPro" id="IPR043129">
    <property type="entry name" value="ATPase_NBD"/>
</dbReference>
<dbReference type="SUPFAM" id="SSF53067">
    <property type="entry name" value="Actin-like ATPase domain"/>
    <property type="match status" value="1"/>
</dbReference>
<organism evidence="2 3">
    <name type="scientific">Aerococcus urinaehominis</name>
    <dbReference type="NCBI Taxonomy" id="128944"/>
    <lineage>
        <taxon>Bacteria</taxon>
        <taxon>Bacillati</taxon>
        <taxon>Bacillota</taxon>
        <taxon>Bacilli</taxon>
        <taxon>Lactobacillales</taxon>
        <taxon>Aerococcaceae</taxon>
        <taxon>Aerococcus</taxon>
    </lineage>
</organism>
<dbReference type="OrthoDB" id="9795247at2"/>
<dbReference type="Pfam" id="PF00480">
    <property type="entry name" value="ROK"/>
    <property type="match status" value="1"/>
</dbReference>
<dbReference type="RefSeq" id="WP_067980677.1">
    <property type="nucleotide sequence ID" value="NZ_CP014163.1"/>
</dbReference>
<dbReference type="AlphaFoldDB" id="A0A0X8FMC2"/>
<evidence type="ECO:0000313" key="3">
    <source>
        <dbReference type="Proteomes" id="UP000062260"/>
    </source>
</evidence>
<proteinExistence type="inferred from homology"/>
<evidence type="ECO:0000256" key="1">
    <source>
        <dbReference type="ARBA" id="ARBA00006479"/>
    </source>
</evidence>
<evidence type="ECO:0000313" key="2">
    <source>
        <dbReference type="EMBL" id="AMB99944.1"/>
    </source>
</evidence>
<dbReference type="Proteomes" id="UP000062260">
    <property type="component" value="Chromosome"/>
</dbReference>
<dbReference type="PANTHER" id="PTHR18964:SF170">
    <property type="entry name" value="SUGAR KINASE"/>
    <property type="match status" value="1"/>
</dbReference>
<dbReference type="STRING" id="128944.AWM75_08160"/>
<dbReference type="PANTHER" id="PTHR18964">
    <property type="entry name" value="ROK (REPRESSOR, ORF, KINASE) FAMILY"/>
    <property type="match status" value="1"/>
</dbReference>
<name>A0A0X8FMC2_9LACT</name>
<reference evidence="2 3" key="1">
    <citation type="journal article" date="2016" name="Genome Announc.">
        <title>Complete Genome Sequences of Aerococcus christensenii CCUG 28831T, Aerococcus sanguinicola CCUG 43001T, Aerococcus urinae CCUG 36881T, Aerococcus urinaeequi CCUG 28094T, Aerococcus urinaehominis CCUG 42038 BT, and Aerococcus viridans CCUG 4311T.</title>
        <authorList>
            <person name="Carkaci D."/>
            <person name="Dargis R."/>
            <person name="Nielsen X.C."/>
            <person name="Skovgaard O."/>
            <person name="Fuursted K."/>
            <person name="Christensen J.J."/>
        </authorList>
    </citation>
    <scope>NUCLEOTIDE SEQUENCE [LARGE SCALE GENOMIC DNA]</scope>
    <source>
        <strain evidence="2 3">CCUG42038B</strain>
    </source>
</reference>
<dbReference type="CDD" id="cd24152">
    <property type="entry name" value="ASKHA_NBD_ROK-like"/>
    <property type="match status" value="1"/>
</dbReference>
<accession>A0A0X8FMC2</accession>